<evidence type="ECO:0000256" key="3">
    <source>
        <dbReference type="ARBA" id="ARBA00023163"/>
    </source>
</evidence>
<dbReference type="PRINTS" id="PR00455">
    <property type="entry name" value="HTHTETR"/>
</dbReference>
<gene>
    <name evidence="6" type="ORF">FHS40_006048</name>
</gene>
<dbReference type="Proteomes" id="UP000549009">
    <property type="component" value="Unassembled WGS sequence"/>
</dbReference>
<feature type="domain" description="HTH tetR-type" evidence="5">
    <location>
        <begin position="8"/>
        <end position="68"/>
    </location>
</feature>
<evidence type="ECO:0000256" key="2">
    <source>
        <dbReference type="ARBA" id="ARBA00023125"/>
    </source>
</evidence>
<sequence>MRSMPDDRTTRAVIRDEALRLFAAQGPDVVTVRQIATAAGVSPGLVVHHFRSKDGLRQEVDHYVLTVFERLLGELTADEGPDLFEEPRSATASSLGEVFLRHLPVGSPLPGYLRRLLLSDSEAGRGLFHRLYAMSRETLDGLAESGAASRGRDPQVRAALLLVNDLSVFLLRDQLTAVLGVDPLSAMGLARWGPELLSIYAGGLSAEPTAPEAEGGQA</sequence>
<dbReference type="GO" id="GO:0000976">
    <property type="term" value="F:transcription cis-regulatory region binding"/>
    <property type="evidence" value="ECO:0007669"/>
    <property type="project" value="TreeGrafter"/>
</dbReference>
<dbReference type="InterPro" id="IPR009057">
    <property type="entry name" value="Homeodomain-like_sf"/>
</dbReference>
<name>A0A7W8EXE6_STRST</name>
<dbReference type="InterPro" id="IPR001647">
    <property type="entry name" value="HTH_TetR"/>
</dbReference>
<reference evidence="6 7" key="1">
    <citation type="submission" date="2020-08" db="EMBL/GenBank/DDBJ databases">
        <title>Genomic Encyclopedia of Type Strains, Phase III (KMG-III): the genomes of soil and plant-associated and newly described type strains.</title>
        <authorList>
            <person name="Whitman W."/>
        </authorList>
    </citation>
    <scope>NUCLEOTIDE SEQUENCE [LARGE SCALE GENOMIC DNA]</scope>
    <source>
        <strain evidence="6 7">CECT 3146</strain>
    </source>
</reference>
<evidence type="ECO:0000313" key="6">
    <source>
        <dbReference type="EMBL" id="MBB5106934.1"/>
    </source>
</evidence>
<dbReference type="EMBL" id="JACHJD010000011">
    <property type="protein sequence ID" value="MBB5106934.1"/>
    <property type="molecule type" value="Genomic_DNA"/>
</dbReference>
<feature type="DNA-binding region" description="H-T-H motif" evidence="4">
    <location>
        <begin position="31"/>
        <end position="50"/>
    </location>
</feature>
<protein>
    <submittedName>
        <fullName evidence="6">AcrR family transcriptional regulator</fullName>
    </submittedName>
</protein>
<dbReference type="AlphaFoldDB" id="A0A7W8EXE6"/>
<dbReference type="GO" id="GO:0003700">
    <property type="term" value="F:DNA-binding transcription factor activity"/>
    <property type="evidence" value="ECO:0007669"/>
    <property type="project" value="TreeGrafter"/>
</dbReference>
<keyword evidence="7" id="KW-1185">Reference proteome</keyword>
<organism evidence="6 7">
    <name type="scientific">Streptomyces spectabilis</name>
    <dbReference type="NCBI Taxonomy" id="68270"/>
    <lineage>
        <taxon>Bacteria</taxon>
        <taxon>Bacillati</taxon>
        <taxon>Actinomycetota</taxon>
        <taxon>Actinomycetes</taxon>
        <taxon>Kitasatosporales</taxon>
        <taxon>Streptomycetaceae</taxon>
        <taxon>Streptomyces</taxon>
    </lineage>
</organism>
<keyword evidence="1" id="KW-0805">Transcription regulation</keyword>
<dbReference type="PROSITE" id="PS50977">
    <property type="entry name" value="HTH_TETR_2"/>
    <property type="match status" value="1"/>
</dbReference>
<accession>A0A7W8EXE6</accession>
<dbReference type="SUPFAM" id="SSF46689">
    <property type="entry name" value="Homeodomain-like"/>
    <property type="match status" value="1"/>
</dbReference>
<evidence type="ECO:0000256" key="1">
    <source>
        <dbReference type="ARBA" id="ARBA00023015"/>
    </source>
</evidence>
<comment type="caution">
    <text evidence="6">The sequence shown here is derived from an EMBL/GenBank/DDBJ whole genome shotgun (WGS) entry which is preliminary data.</text>
</comment>
<dbReference type="RefSeq" id="WP_170316542.1">
    <property type="nucleotide sequence ID" value="NZ_BMSQ01000016.1"/>
</dbReference>
<dbReference type="PANTHER" id="PTHR30055:SF234">
    <property type="entry name" value="HTH-TYPE TRANSCRIPTIONAL REGULATOR BETI"/>
    <property type="match status" value="1"/>
</dbReference>
<dbReference type="InterPro" id="IPR050109">
    <property type="entry name" value="HTH-type_TetR-like_transc_reg"/>
</dbReference>
<dbReference type="InterPro" id="IPR041484">
    <property type="entry name" value="TetR_C_25"/>
</dbReference>
<evidence type="ECO:0000313" key="7">
    <source>
        <dbReference type="Proteomes" id="UP000549009"/>
    </source>
</evidence>
<dbReference type="Gene3D" id="1.10.357.10">
    <property type="entry name" value="Tetracycline Repressor, domain 2"/>
    <property type="match status" value="1"/>
</dbReference>
<dbReference type="Pfam" id="PF00440">
    <property type="entry name" value="TetR_N"/>
    <property type="match status" value="1"/>
</dbReference>
<keyword evidence="3" id="KW-0804">Transcription</keyword>
<dbReference type="Pfam" id="PF17933">
    <property type="entry name" value="TetR_C_25"/>
    <property type="match status" value="1"/>
</dbReference>
<proteinExistence type="predicted"/>
<dbReference type="PANTHER" id="PTHR30055">
    <property type="entry name" value="HTH-TYPE TRANSCRIPTIONAL REGULATOR RUTR"/>
    <property type="match status" value="1"/>
</dbReference>
<evidence type="ECO:0000259" key="5">
    <source>
        <dbReference type="PROSITE" id="PS50977"/>
    </source>
</evidence>
<evidence type="ECO:0000256" key="4">
    <source>
        <dbReference type="PROSITE-ProRule" id="PRU00335"/>
    </source>
</evidence>
<keyword evidence="2 4" id="KW-0238">DNA-binding</keyword>